<dbReference type="OrthoDB" id="9789030at2"/>
<dbReference type="InterPro" id="IPR017896">
    <property type="entry name" value="4Fe4S_Fe-S-bd"/>
</dbReference>
<dbReference type="InterPro" id="IPR021039">
    <property type="entry name" value="Fe-S-bd_prot_LdpA_C"/>
</dbReference>
<keyword evidence="2" id="KW-0004">4Fe-4S</keyword>
<dbReference type="InterPro" id="IPR050157">
    <property type="entry name" value="PSI_iron-sulfur_center"/>
</dbReference>
<keyword evidence="5" id="KW-0411">Iron-sulfur</keyword>
<dbReference type="GO" id="GO:0046872">
    <property type="term" value="F:metal ion binding"/>
    <property type="evidence" value="ECO:0007669"/>
    <property type="project" value="UniProtKB-KW"/>
</dbReference>
<dbReference type="PROSITE" id="PS51379">
    <property type="entry name" value="4FE4S_FER_2"/>
    <property type="match status" value="2"/>
</dbReference>
<dbReference type="RefSeq" id="WP_012195851.1">
    <property type="nucleotide sequence ID" value="NC_009976.1"/>
</dbReference>
<dbReference type="eggNOG" id="COG1148">
    <property type="taxonomic scope" value="Bacteria"/>
</dbReference>
<dbReference type="InterPro" id="IPR017900">
    <property type="entry name" value="4Fe4S_Fe_S_CS"/>
</dbReference>
<comment type="cofactor">
    <cofactor evidence="1">
        <name>[4Fe-4S] cluster</name>
        <dbReference type="ChEBI" id="CHEBI:49883"/>
    </cofactor>
</comment>
<evidence type="ECO:0000256" key="5">
    <source>
        <dbReference type="ARBA" id="ARBA00023014"/>
    </source>
</evidence>
<name>A9BBL8_PROM4</name>
<dbReference type="Pfam" id="PF12617">
    <property type="entry name" value="LdpA_C"/>
    <property type="match status" value="1"/>
</dbReference>
<evidence type="ECO:0000259" key="6">
    <source>
        <dbReference type="PROSITE" id="PS51379"/>
    </source>
</evidence>
<dbReference type="Proteomes" id="UP000000788">
    <property type="component" value="Chromosome"/>
</dbReference>
<dbReference type="GO" id="GO:0051539">
    <property type="term" value="F:4 iron, 4 sulfur cluster binding"/>
    <property type="evidence" value="ECO:0007669"/>
    <property type="project" value="UniProtKB-KW"/>
</dbReference>
<evidence type="ECO:0000313" key="8">
    <source>
        <dbReference type="Proteomes" id="UP000000788"/>
    </source>
</evidence>
<evidence type="ECO:0000256" key="2">
    <source>
        <dbReference type="ARBA" id="ARBA00022485"/>
    </source>
</evidence>
<keyword evidence="3" id="KW-0479">Metal-binding</keyword>
<proteinExistence type="predicted"/>
<organism evidence="7 8">
    <name type="scientific">Prochlorococcus marinus (strain MIT 9211)</name>
    <dbReference type="NCBI Taxonomy" id="93059"/>
    <lineage>
        <taxon>Bacteria</taxon>
        <taxon>Bacillati</taxon>
        <taxon>Cyanobacteriota</taxon>
        <taxon>Cyanophyceae</taxon>
        <taxon>Synechococcales</taxon>
        <taxon>Prochlorococcaceae</taxon>
        <taxon>Prochlorococcus</taxon>
    </lineage>
</organism>
<evidence type="ECO:0000313" key="7">
    <source>
        <dbReference type="EMBL" id="ABX09230.1"/>
    </source>
</evidence>
<dbReference type="HOGENOM" id="CLU_037469_0_0_3"/>
<dbReference type="EMBL" id="CP000878">
    <property type="protein sequence ID" value="ABX09230.1"/>
    <property type="molecule type" value="Genomic_DNA"/>
</dbReference>
<sequence>MDRFARYKELLSTGSFFKLVCGAGNEDINEVRKLSFIYTLAGCKGFDVSASPDVVRACKEGIDSAYSYPNPYWSDPKDPPFITVSVGMPGDHHVRKAIITDDCVKCNLCIPVCPTDAIPSTLEIVDSLCIGCGNCEAVCPPAASAITYRHNAKELSLILPQCVDAGAESIELHAGVPDDKTTMNEWKTVCEAVPNGMVSMCLDRYHMTNVHLIDRIKQAQQIADDRIIIQADGIPMSGGKDDFNTTLQAVAIADIINKELKLKDRKFSKMPVLISGGTNTLTGQLARQCEVNFSGITIGTHARKIVKNEIQSIILGDTSHNIYDAVSSAHKLISNNLGYDF</sequence>
<dbReference type="PANTHER" id="PTHR24960:SF79">
    <property type="entry name" value="PHOTOSYSTEM I IRON-SULFUR CENTER"/>
    <property type="match status" value="1"/>
</dbReference>
<keyword evidence="4" id="KW-0408">Iron</keyword>
<dbReference type="KEGG" id="pmj:P9211_12991"/>
<feature type="domain" description="4Fe-4S ferredoxin-type" evidence="6">
    <location>
        <begin position="120"/>
        <end position="151"/>
    </location>
</feature>
<dbReference type="SUPFAM" id="SSF54862">
    <property type="entry name" value="4Fe-4S ferredoxins"/>
    <property type="match status" value="1"/>
</dbReference>
<dbReference type="Gene3D" id="3.30.70.20">
    <property type="match status" value="1"/>
</dbReference>
<dbReference type="STRING" id="93059.P9211_12991"/>
<protein>
    <submittedName>
        <fullName evidence="7">Ferredoxin</fullName>
    </submittedName>
</protein>
<keyword evidence="8" id="KW-1185">Reference proteome</keyword>
<evidence type="ECO:0000256" key="3">
    <source>
        <dbReference type="ARBA" id="ARBA00022723"/>
    </source>
</evidence>
<dbReference type="PROSITE" id="PS00198">
    <property type="entry name" value="4FE4S_FER_1"/>
    <property type="match status" value="2"/>
</dbReference>
<reference evidence="7 8" key="1">
    <citation type="journal article" date="2007" name="PLoS Genet.">
        <title>Patterns and implications of gene gain and loss in the evolution of Prochlorococcus.</title>
        <authorList>
            <person name="Kettler G.C."/>
            <person name="Martiny A.C."/>
            <person name="Huang K."/>
            <person name="Zucker J."/>
            <person name="Coleman M.L."/>
            <person name="Rodrigue S."/>
            <person name="Chen F."/>
            <person name="Lapidus A."/>
            <person name="Ferriera S."/>
            <person name="Johnson J."/>
            <person name="Steglich C."/>
            <person name="Church G.M."/>
            <person name="Richardson P."/>
            <person name="Chisholm S.W."/>
        </authorList>
    </citation>
    <scope>NUCLEOTIDE SEQUENCE [LARGE SCALE GENOMIC DNA]</scope>
    <source>
        <strain evidence="8">MIT 9211</strain>
    </source>
</reference>
<dbReference type="AlphaFoldDB" id="A9BBL8"/>
<dbReference type="Pfam" id="PF00037">
    <property type="entry name" value="Fer4"/>
    <property type="match status" value="2"/>
</dbReference>
<evidence type="ECO:0000256" key="4">
    <source>
        <dbReference type="ARBA" id="ARBA00023004"/>
    </source>
</evidence>
<feature type="domain" description="4Fe-4S ferredoxin-type" evidence="6">
    <location>
        <begin position="94"/>
        <end position="118"/>
    </location>
</feature>
<dbReference type="PANTHER" id="PTHR24960">
    <property type="entry name" value="PHOTOSYSTEM I IRON-SULFUR CENTER-RELATED"/>
    <property type="match status" value="1"/>
</dbReference>
<gene>
    <name evidence="7" type="primary">hycB</name>
    <name evidence="7" type="ordered locus">P9211_12991</name>
</gene>
<accession>A9BBL8</accession>
<evidence type="ECO:0000256" key="1">
    <source>
        <dbReference type="ARBA" id="ARBA00001966"/>
    </source>
</evidence>